<dbReference type="AlphaFoldDB" id="A0A3N4LJQ9"/>
<evidence type="ECO:0000256" key="3">
    <source>
        <dbReference type="ARBA" id="ARBA00022946"/>
    </source>
</evidence>
<evidence type="ECO:0000259" key="7">
    <source>
        <dbReference type="Pfam" id="PF05347"/>
    </source>
</evidence>
<evidence type="ECO:0000313" key="9">
    <source>
        <dbReference type="Proteomes" id="UP000267821"/>
    </source>
</evidence>
<name>A0A3N4LJQ9_9PEZI</name>
<dbReference type="InterPro" id="IPR008011">
    <property type="entry name" value="Complex1_LYR_dom"/>
</dbReference>
<reference evidence="8 9" key="1">
    <citation type="journal article" date="2018" name="Nat. Ecol. Evol.">
        <title>Pezizomycetes genomes reveal the molecular basis of ectomycorrhizal truffle lifestyle.</title>
        <authorList>
            <person name="Murat C."/>
            <person name="Payen T."/>
            <person name="Noel B."/>
            <person name="Kuo A."/>
            <person name="Morin E."/>
            <person name="Chen J."/>
            <person name="Kohler A."/>
            <person name="Krizsan K."/>
            <person name="Balestrini R."/>
            <person name="Da Silva C."/>
            <person name="Montanini B."/>
            <person name="Hainaut M."/>
            <person name="Levati E."/>
            <person name="Barry K.W."/>
            <person name="Belfiori B."/>
            <person name="Cichocki N."/>
            <person name="Clum A."/>
            <person name="Dockter R.B."/>
            <person name="Fauchery L."/>
            <person name="Guy J."/>
            <person name="Iotti M."/>
            <person name="Le Tacon F."/>
            <person name="Lindquist E.A."/>
            <person name="Lipzen A."/>
            <person name="Malagnac F."/>
            <person name="Mello A."/>
            <person name="Molinier V."/>
            <person name="Miyauchi S."/>
            <person name="Poulain J."/>
            <person name="Riccioni C."/>
            <person name="Rubini A."/>
            <person name="Sitrit Y."/>
            <person name="Splivallo R."/>
            <person name="Traeger S."/>
            <person name="Wang M."/>
            <person name="Zifcakova L."/>
            <person name="Wipf D."/>
            <person name="Zambonelli A."/>
            <person name="Paolocci F."/>
            <person name="Nowrousian M."/>
            <person name="Ottonello S."/>
            <person name="Baldrian P."/>
            <person name="Spatafora J.W."/>
            <person name="Henrissat B."/>
            <person name="Nagy L.G."/>
            <person name="Aury J.M."/>
            <person name="Wincker P."/>
            <person name="Grigoriev I.V."/>
            <person name="Bonfante P."/>
            <person name="Martin F.M."/>
        </authorList>
    </citation>
    <scope>NUCLEOTIDE SEQUENCE [LARGE SCALE GENOMIC DNA]</scope>
    <source>
        <strain evidence="8 9">ATCC MYA-4762</strain>
    </source>
</reference>
<organism evidence="8 9">
    <name type="scientific">Terfezia boudieri ATCC MYA-4762</name>
    <dbReference type="NCBI Taxonomy" id="1051890"/>
    <lineage>
        <taxon>Eukaryota</taxon>
        <taxon>Fungi</taxon>
        <taxon>Dikarya</taxon>
        <taxon>Ascomycota</taxon>
        <taxon>Pezizomycotina</taxon>
        <taxon>Pezizomycetes</taxon>
        <taxon>Pezizales</taxon>
        <taxon>Pezizaceae</taxon>
        <taxon>Terfezia</taxon>
    </lineage>
</organism>
<dbReference type="InParanoid" id="A0A3N4LJQ9"/>
<keyword evidence="3" id="KW-0809">Transit peptide</keyword>
<dbReference type="CDD" id="cd20262">
    <property type="entry name" value="Complex1_LYR_LYRM2"/>
    <property type="match status" value="1"/>
</dbReference>
<dbReference type="PANTHER" id="PTHR13675">
    <property type="entry name" value="LYR MOTIF-CONTAINING PROTEIN 2"/>
    <property type="match status" value="1"/>
</dbReference>
<comment type="subcellular location">
    <subcellularLocation>
        <location evidence="1">Mitochondrion</location>
    </subcellularLocation>
</comment>
<protein>
    <recommendedName>
        <fullName evidence="5">LYR motif-containing protein 2</fullName>
    </recommendedName>
</protein>
<proteinExistence type="inferred from homology"/>
<comment type="function">
    <text evidence="6">Involved in efficient integration of the N-module into mitochondrial respiratory chain complex I.</text>
</comment>
<dbReference type="EMBL" id="ML121558">
    <property type="protein sequence ID" value="RPB21642.1"/>
    <property type="molecule type" value="Genomic_DNA"/>
</dbReference>
<evidence type="ECO:0000256" key="1">
    <source>
        <dbReference type="ARBA" id="ARBA00004173"/>
    </source>
</evidence>
<dbReference type="InterPro" id="IPR045293">
    <property type="entry name" value="Complex1_LYR_LYRM2"/>
</dbReference>
<evidence type="ECO:0000256" key="4">
    <source>
        <dbReference type="ARBA" id="ARBA00023128"/>
    </source>
</evidence>
<dbReference type="STRING" id="1051890.A0A3N4LJQ9"/>
<feature type="domain" description="Complex 1 LYR protein" evidence="7">
    <location>
        <begin position="120"/>
        <end position="175"/>
    </location>
</feature>
<keyword evidence="4" id="KW-0496">Mitochondrion</keyword>
<dbReference type="PANTHER" id="PTHR13675:SF0">
    <property type="entry name" value="LYR MOTIF-CONTAINING PROTEIN 2"/>
    <property type="match status" value="1"/>
</dbReference>
<evidence type="ECO:0000256" key="5">
    <source>
        <dbReference type="ARBA" id="ARBA00026235"/>
    </source>
</evidence>
<accession>A0A3N4LJQ9</accession>
<comment type="similarity">
    <text evidence="2">Belongs to the complex I LYR family.</text>
</comment>
<keyword evidence="9" id="KW-1185">Reference proteome</keyword>
<dbReference type="Pfam" id="PF05347">
    <property type="entry name" value="Complex1_LYR"/>
    <property type="match status" value="1"/>
</dbReference>
<evidence type="ECO:0000313" key="8">
    <source>
        <dbReference type="EMBL" id="RPB21642.1"/>
    </source>
</evidence>
<evidence type="ECO:0000256" key="6">
    <source>
        <dbReference type="ARBA" id="ARBA00044735"/>
    </source>
</evidence>
<gene>
    <name evidence="8" type="ORF">L211DRAFT_426110</name>
</gene>
<dbReference type="OrthoDB" id="74240at2759"/>
<dbReference type="Proteomes" id="UP000267821">
    <property type="component" value="Unassembled WGS sequence"/>
</dbReference>
<dbReference type="GO" id="GO:0005739">
    <property type="term" value="C:mitochondrion"/>
    <property type="evidence" value="ECO:0007669"/>
    <property type="project" value="UniProtKB-SubCell"/>
</dbReference>
<evidence type="ECO:0000256" key="2">
    <source>
        <dbReference type="ARBA" id="ARBA00009508"/>
    </source>
</evidence>
<sequence>MFLKENCIFLISAVFYAASFVVKLFNDLIGVESASRETPLSDFGRPAKRYYPFRNKRKTAVRRTSTPKCSDLGSLPMSIFLIRAPLTCSRVGIGAPYASYATAIKPGGIPTLKQFILRSRVLGLYRNVLRTLRNINPSLRTELKTYARGEFERNRFVAEESHVRYLLSLGEKELGQMKRYIMGG</sequence>